<evidence type="ECO:0000256" key="6">
    <source>
        <dbReference type="HAMAP-Rule" id="MF_00265"/>
    </source>
</evidence>
<dbReference type="RefSeq" id="WP_344231340.1">
    <property type="nucleotide sequence ID" value="NZ_BAAAPH010000001.1"/>
</dbReference>
<name>A0ABN2BZE9_9ACTN</name>
<protein>
    <recommendedName>
        <fullName evidence="6">Ribonuclease VapC</fullName>
        <shortName evidence="6">RNase VapC</shortName>
        <ecNumber evidence="6">3.1.-.-</ecNumber>
    </recommendedName>
    <alternativeName>
        <fullName evidence="6">Toxin VapC</fullName>
    </alternativeName>
</protein>
<dbReference type="CDD" id="cd09874">
    <property type="entry name" value="PIN_MT3492-like"/>
    <property type="match status" value="1"/>
</dbReference>
<evidence type="ECO:0000256" key="2">
    <source>
        <dbReference type="ARBA" id="ARBA00022722"/>
    </source>
</evidence>
<keyword evidence="2 6" id="KW-0540">Nuclease</keyword>
<comment type="cofactor">
    <cofactor evidence="6">
        <name>Mg(2+)</name>
        <dbReference type="ChEBI" id="CHEBI:18420"/>
    </cofactor>
</comment>
<comment type="function">
    <text evidence="6">Toxic component of a toxin-antitoxin (TA) system. An RNase.</text>
</comment>
<evidence type="ECO:0000256" key="5">
    <source>
        <dbReference type="ARBA" id="ARBA00022842"/>
    </source>
</evidence>
<sequence length="136" mass="14734">MRIYFDSSALIKRVVAEEESNALVDFLDLQYEQGHPLISSSLAWVEVSRVVLARVKTPSDTAELVEGALSGIDERPMTAEVVSVARRIEPGILRSLGALHLATAVLIDADLMVTYDDRLADACRRNSLAVAAPGRG</sequence>
<comment type="caution">
    <text evidence="6">Lacks conserved residue(s) required for the propagation of feature annotation.</text>
</comment>
<keyword evidence="6" id="KW-0800">Toxin</keyword>
<keyword evidence="4 6" id="KW-0378">Hydrolase</keyword>
<keyword evidence="5 6" id="KW-0460">Magnesium</keyword>
<dbReference type="Pfam" id="PF01850">
    <property type="entry name" value="PIN"/>
    <property type="match status" value="1"/>
</dbReference>
<organism evidence="8 9">
    <name type="scientific">Kribbella hippodromi</name>
    <dbReference type="NCBI Taxonomy" id="434347"/>
    <lineage>
        <taxon>Bacteria</taxon>
        <taxon>Bacillati</taxon>
        <taxon>Actinomycetota</taxon>
        <taxon>Actinomycetes</taxon>
        <taxon>Propionibacteriales</taxon>
        <taxon>Kribbellaceae</taxon>
        <taxon>Kribbella</taxon>
    </lineage>
</organism>
<gene>
    <name evidence="6" type="primary">vapC</name>
    <name evidence="8" type="ORF">GCM10009804_01810</name>
</gene>
<keyword evidence="9" id="KW-1185">Reference proteome</keyword>
<comment type="similarity">
    <text evidence="6">Belongs to the PINc/VapC protein family.</text>
</comment>
<evidence type="ECO:0000256" key="4">
    <source>
        <dbReference type="ARBA" id="ARBA00022801"/>
    </source>
</evidence>
<evidence type="ECO:0000256" key="3">
    <source>
        <dbReference type="ARBA" id="ARBA00022723"/>
    </source>
</evidence>
<dbReference type="InterPro" id="IPR002716">
    <property type="entry name" value="PIN_dom"/>
</dbReference>
<dbReference type="HAMAP" id="MF_00265">
    <property type="entry name" value="VapC_Nob1"/>
    <property type="match status" value="1"/>
</dbReference>
<comment type="caution">
    <text evidence="8">The sequence shown here is derived from an EMBL/GenBank/DDBJ whole genome shotgun (WGS) entry which is preliminary data.</text>
</comment>
<proteinExistence type="inferred from homology"/>
<dbReference type="InterPro" id="IPR029060">
    <property type="entry name" value="PIN-like_dom_sf"/>
</dbReference>
<dbReference type="Gene3D" id="3.40.50.1010">
    <property type="entry name" value="5'-nuclease"/>
    <property type="match status" value="1"/>
</dbReference>
<feature type="domain" description="PIN" evidence="7">
    <location>
        <begin position="3"/>
        <end position="123"/>
    </location>
</feature>
<evidence type="ECO:0000259" key="7">
    <source>
        <dbReference type="Pfam" id="PF01850"/>
    </source>
</evidence>
<dbReference type="SUPFAM" id="SSF88723">
    <property type="entry name" value="PIN domain-like"/>
    <property type="match status" value="1"/>
</dbReference>
<dbReference type="EC" id="3.1.-.-" evidence="6"/>
<dbReference type="EMBL" id="BAAAPH010000001">
    <property type="protein sequence ID" value="GAA1549094.1"/>
    <property type="molecule type" value="Genomic_DNA"/>
</dbReference>
<evidence type="ECO:0000313" key="9">
    <source>
        <dbReference type="Proteomes" id="UP001501705"/>
    </source>
</evidence>
<keyword evidence="1 6" id="KW-1277">Toxin-antitoxin system</keyword>
<dbReference type="InterPro" id="IPR022907">
    <property type="entry name" value="VapC_family"/>
</dbReference>
<reference evidence="8 9" key="1">
    <citation type="journal article" date="2019" name="Int. J. Syst. Evol. Microbiol.">
        <title>The Global Catalogue of Microorganisms (GCM) 10K type strain sequencing project: providing services to taxonomists for standard genome sequencing and annotation.</title>
        <authorList>
            <consortium name="The Broad Institute Genomics Platform"/>
            <consortium name="The Broad Institute Genome Sequencing Center for Infectious Disease"/>
            <person name="Wu L."/>
            <person name="Ma J."/>
        </authorList>
    </citation>
    <scope>NUCLEOTIDE SEQUENCE [LARGE SCALE GENOMIC DNA]</scope>
    <source>
        <strain evidence="8 9">JCM 15572</strain>
    </source>
</reference>
<evidence type="ECO:0000256" key="1">
    <source>
        <dbReference type="ARBA" id="ARBA00022649"/>
    </source>
</evidence>
<feature type="binding site" evidence="6">
    <location>
        <position position="6"/>
    </location>
    <ligand>
        <name>Mg(2+)</name>
        <dbReference type="ChEBI" id="CHEBI:18420"/>
    </ligand>
</feature>
<dbReference type="Proteomes" id="UP001501705">
    <property type="component" value="Unassembled WGS sequence"/>
</dbReference>
<keyword evidence="3 6" id="KW-0479">Metal-binding</keyword>
<accession>A0ABN2BZE9</accession>
<evidence type="ECO:0000313" key="8">
    <source>
        <dbReference type="EMBL" id="GAA1549094.1"/>
    </source>
</evidence>